<keyword evidence="2" id="KW-1185">Reference proteome</keyword>
<accession>A0ABY3YLM7</accession>
<gene>
    <name evidence="1" type="ORF">MQE36_15680</name>
</gene>
<organism evidence="1 2">
    <name type="scientific">Zhouia spongiae</name>
    <dbReference type="NCBI Taxonomy" id="2202721"/>
    <lineage>
        <taxon>Bacteria</taxon>
        <taxon>Pseudomonadati</taxon>
        <taxon>Bacteroidota</taxon>
        <taxon>Flavobacteriia</taxon>
        <taxon>Flavobacteriales</taxon>
        <taxon>Flavobacteriaceae</taxon>
        <taxon>Zhouia</taxon>
    </lineage>
</organism>
<sequence>MKILKILLIVFIVVSCKTNESKKEIMNKDTDTLNVESEPAVKNENENFIENGVDDKLSARISNFIKDSIVKKDIEFLNETDRSYQFYTVDLNSDGKDEVFVKLNGSYFCGSGGCTILLLNAELHPITTFTVMRPPLFIENTKKNNWAILLIKSEGEFKELTYNNGTYPSNPSILPKAPYDAPSGHAQIAFDDNYGKSKTYTF</sequence>
<evidence type="ECO:0000313" key="2">
    <source>
        <dbReference type="Proteomes" id="UP000829476"/>
    </source>
</evidence>
<reference evidence="1 2" key="1">
    <citation type="journal article" date="2018" name="Int. J. Syst. Evol. Microbiol.">
        <title>Zhouia spongiae sp. nov., isolated from a marine sponge.</title>
        <authorList>
            <person name="Zhuang L."/>
            <person name="Lin B."/>
            <person name="Qin F."/>
            <person name="Luo L."/>
        </authorList>
    </citation>
    <scope>NUCLEOTIDE SEQUENCE [LARGE SCALE GENOMIC DNA]</scope>
    <source>
        <strain evidence="1 2">HN-Y44</strain>
    </source>
</reference>
<dbReference type="PROSITE" id="PS51257">
    <property type="entry name" value="PROKAR_LIPOPROTEIN"/>
    <property type="match status" value="1"/>
</dbReference>
<protein>
    <recommendedName>
        <fullName evidence="3">Lipoprotein</fullName>
    </recommendedName>
</protein>
<dbReference type="EMBL" id="CP094326">
    <property type="protein sequence ID" value="UNY98507.1"/>
    <property type="molecule type" value="Genomic_DNA"/>
</dbReference>
<dbReference type="Proteomes" id="UP000829476">
    <property type="component" value="Chromosome"/>
</dbReference>
<dbReference type="RefSeq" id="WP_242936913.1">
    <property type="nucleotide sequence ID" value="NZ_CP094326.1"/>
</dbReference>
<evidence type="ECO:0008006" key="3">
    <source>
        <dbReference type="Google" id="ProtNLM"/>
    </source>
</evidence>
<name>A0ABY3YLM7_9FLAO</name>
<proteinExistence type="predicted"/>
<evidence type="ECO:0000313" key="1">
    <source>
        <dbReference type="EMBL" id="UNY98507.1"/>
    </source>
</evidence>